<dbReference type="Gene3D" id="2.60.40.10">
    <property type="entry name" value="Immunoglobulins"/>
    <property type="match status" value="1"/>
</dbReference>
<proteinExistence type="predicted"/>
<comment type="caution">
    <text evidence="1">The sequence shown here is derived from an EMBL/GenBank/DDBJ whole genome shotgun (WGS) entry which is preliminary data.</text>
</comment>
<reference evidence="1 2" key="1">
    <citation type="submission" date="2024-08" db="EMBL/GenBank/DDBJ databases">
        <title>Draft Genome Sequence of Legionella lytica strain DSB2004, Isolated From a Fire Sprinkler System.</title>
        <authorList>
            <person name="Everhart A.D."/>
            <person name="Kidane D.T."/>
            <person name="Farone A.L."/>
            <person name="Farone M.B."/>
        </authorList>
    </citation>
    <scope>NUCLEOTIDE SEQUENCE [LARGE SCALE GENOMIC DNA]</scope>
    <source>
        <strain evidence="1 2">DSB2004</strain>
    </source>
</reference>
<evidence type="ECO:0000313" key="1">
    <source>
        <dbReference type="EMBL" id="MFJ1267623.1"/>
    </source>
</evidence>
<evidence type="ECO:0000313" key="2">
    <source>
        <dbReference type="Proteomes" id="UP001615550"/>
    </source>
</evidence>
<sequence>MNKNRLKYIILAGLVLLNPVYGGIPVWTFTQVSGYPPSVRVSSSQTTTIKYLLTNQSHKIHTLWMKPIQGITSSGCISPLNYQEKCILTLDVKGSDLKGDIMGGPEVCERGNPNQCYRPSQADSLVIRLTQRPPGTATLIPSTSILGLSINCQPASSCMTTQDAALTGNPRQITIKNTGSAPATNISVSAIKLPSGTSISSTTCTGSLNEGDSCMITLTPGSIASNDSNNAACTAGTQPIAGTVMIKADGGVSSQVNIYVLGYGCQYQGGFIYSINDTTLKTGSIGGKVTALVDQAMPAVLSGPLNPGIIWSSNGNGVGNLNVDYTSILGIDETSTTTAPSPTVPSYPAGTPPYSACNGSTDGSCNSRNIVSYYNHIRSSGGSAPTPLNYYAAGLCVLYAIDSNGNTPCTNGSCYNDWYFPAICEMDAKDLFISCPNGTQSMVGSLSFLIGNSNAPSPSTSCSPPSGTTCLAGLYWSSTEDSNAPQTDARSVDIDTSGGVQGGSDKFVSIGVRCSRALSY</sequence>
<dbReference type="InterPro" id="IPR013783">
    <property type="entry name" value="Ig-like_fold"/>
</dbReference>
<dbReference type="RefSeq" id="WP_400186339.1">
    <property type="nucleotide sequence ID" value="NZ_JBGORX010000001.1"/>
</dbReference>
<accession>A0ABW8D4K2</accession>
<protein>
    <recommendedName>
        <fullName evidence="3">NHL repeat protein</fullName>
    </recommendedName>
</protein>
<keyword evidence="2" id="KW-1185">Reference proteome</keyword>
<organism evidence="1 2">
    <name type="scientific">Legionella lytica</name>
    <dbReference type="NCBI Taxonomy" id="96232"/>
    <lineage>
        <taxon>Bacteria</taxon>
        <taxon>Pseudomonadati</taxon>
        <taxon>Pseudomonadota</taxon>
        <taxon>Gammaproteobacteria</taxon>
        <taxon>Legionellales</taxon>
        <taxon>Legionellaceae</taxon>
        <taxon>Legionella</taxon>
    </lineage>
</organism>
<name>A0ABW8D4K2_9GAMM</name>
<evidence type="ECO:0008006" key="3">
    <source>
        <dbReference type="Google" id="ProtNLM"/>
    </source>
</evidence>
<dbReference type="EMBL" id="JBGORX010000001">
    <property type="protein sequence ID" value="MFJ1267623.1"/>
    <property type="molecule type" value="Genomic_DNA"/>
</dbReference>
<gene>
    <name evidence="1" type="ORF">ACD661_03510</name>
</gene>
<dbReference type="Proteomes" id="UP001615550">
    <property type="component" value="Unassembled WGS sequence"/>
</dbReference>